<feature type="domain" description="Amine oxidase" evidence="1">
    <location>
        <begin position="101"/>
        <end position="547"/>
    </location>
</feature>
<dbReference type="Pfam" id="PF01593">
    <property type="entry name" value="Amino_oxidase"/>
    <property type="match status" value="1"/>
</dbReference>
<dbReference type="RefSeq" id="WP_042452539.1">
    <property type="nucleotide sequence ID" value="NZ_BBPN01000025.1"/>
</dbReference>
<dbReference type="Gene3D" id="1.10.405.10">
    <property type="entry name" value="Guanine Nucleotide Dissociation Inhibitor, domain 1"/>
    <property type="match status" value="1"/>
</dbReference>
<dbReference type="STRING" id="235985.SAMN05414137_12221"/>
<dbReference type="PANTHER" id="PTHR10742:SF410">
    <property type="entry name" value="LYSINE-SPECIFIC HISTONE DEMETHYLASE 2"/>
    <property type="match status" value="1"/>
</dbReference>
<dbReference type="SUPFAM" id="SSF51905">
    <property type="entry name" value="FAD/NAD(P)-binding domain"/>
    <property type="match status" value="1"/>
</dbReference>
<sequence>MDREPARSSSTRTGLPTSLGLAFSLEGEARRRGMPVAEVAGERAERAERAERELSRRHLLMAAGAATAVGLAGAALAGASRAAAATNPATAPRVVIVGAGLAGLRCAHQLWTGATPVASTVYEADTTHVGGRCWTLRGFFANGMVSEHGGSFISSTDSSVLALAKSLGLKTEYANGGSLGSGTYAGWINGARYDGPQQQSDWVAEAYNAFAASYAAMGTPRWNSCTATAKQLDQLSCLDYLTRIGLPSGSALSQLIQSVQLQAGGEPAAASAVGMIGFLGNSSTFDGGPGFDEKYHLIGGNDQLVSGMVSALPAGTVRQGYQLVAVVQNSDGSYTCTFQCGGTPVSVQADHLVLALPFSTLRDVDLTRSGLSALKLQAIAEQGMGQNAKLVTQLTTKTWPSLGYNGVSNTAPTGYQTAWDGSVQLGAKGSPALLVNFPGGDAARTGLTGAAHGPAPTADVNAFLSQIEQVFPGTTAAYNGLAYEDHWSLDPWHKGAYHYYEVGQYTSFAGYEAVQEGRVHFAGEHTDVDNATLDAAVASGERAAAEIASQI</sequence>
<proteinExistence type="predicted"/>
<dbReference type="EMBL" id="FOAZ01000022">
    <property type="protein sequence ID" value="SEM26788.1"/>
    <property type="molecule type" value="Genomic_DNA"/>
</dbReference>
<gene>
    <name evidence="2" type="ORF">SAMN05414137_12221</name>
</gene>
<dbReference type="OrthoDB" id="8845488at2"/>
<dbReference type="SUPFAM" id="SSF54373">
    <property type="entry name" value="FAD-linked reductases, C-terminal domain"/>
    <property type="match status" value="1"/>
</dbReference>
<dbReference type="InterPro" id="IPR006311">
    <property type="entry name" value="TAT_signal"/>
</dbReference>
<keyword evidence="3" id="KW-1185">Reference proteome</keyword>
<evidence type="ECO:0000313" key="3">
    <source>
        <dbReference type="Proteomes" id="UP000183015"/>
    </source>
</evidence>
<dbReference type="GO" id="GO:0016491">
    <property type="term" value="F:oxidoreductase activity"/>
    <property type="evidence" value="ECO:0007669"/>
    <property type="project" value="InterPro"/>
</dbReference>
<evidence type="ECO:0000259" key="1">
    <source>
        <dbReference type="Pfam" id="PF01593"/>
    </source>
</evidence>
<organism evidence="2 3">
    <name type="scientific">Streptacidiphilus jiangxiensis</name>
    <dbReference type="NCBI Taxonomy" id="235985"/>
    <lineage>
        <taxon>Bacteria</taxon>
        <taxon>Bacillati</taxon>
        <taxon>Actinomycetota</taxon>
        <taxon>Actinomycetes</taxon>
        <taxon>Kitasatosporales</taxon>
        <taxon>Streptomycetaceae</taxon>
        <taxon>Streptacidiphilus</taxon>
    </lineage>
</organism>
<dbReference type="PANTHER" id="PTHR10742">
    <property type="entry name" value="FLAVIN MONOAMINE OXIDASE"/>
    <property type="match status" value="1"/>
</dbReference>
<evidence type="ECO:0000313" key="2">
    <source>
        <dbReference type="EMBL" id="SEM26788.1"/>
    </source>
</evidence>
<dbReference type="AlphaFoldDB" id="A0A1H7X121"/>
<name>A0A1H7X121_STRJI</name>
<accession>A0A1H7X121</accession>
<dbReference type="eggNOG" id="COG1231">
    <property type="taxonomic scope" value="Bacteria"/>
</dbReference>
<dbReference type="InterPro" id="IPR002937">
    <property type="entry name" value="Amino_oxidase"/>
</dbReference>
<reference evidence="3" key="1">
    <citation type="submission" date="2016-10" db="EMBL/GenBank/DDBJ databases">
        <authorList>
            <person name="Varghese N."/>
        </authorList>
    </citation>
    <scope>NUCLEOTIDE SEQUENCE [LARGE SCALE GENOMIC DNA]</scope>
    <source>
        <strain evidence="3">DSM 45096 / BCRC 16803 / CGMCC 4.1857 / CIP 109030 / JCM 12277 / KCTC 19219 / NBRC 100920 / 33214</strain>
    </source>
</reference>
<dbReference type="Proteomes" id="UP000183015">
    <property type="component" value="Unassembled WGS sequence"/>
</dbReference>
<dbReference type="InterPro" id="IPR036188">
    <property type="entry name" value="FAD/NAD-bd_sf"/>
</dbReference>
<dbReference type="PROSITE" id="PS51318">
    <property type="entry name" value="TAT"/>
    <property type="match status" value="1"/>
</dbReference>
<dbReference type="InterPro" id="IPR050281">
    <property type="entry name" value="Flavin_monoamine_oxidase"/>
</dbReference>
<dbReference type="Gene3D" id="3.50.50.60">
    <property type="entry name" value="FAD/NAD(P)-binding domain"/>
    <property type="match status" value="1"/>
</dbReference>
<dbReference type="Gene3D" id="3.90.660.10">
    <property type="match status" value="1"/>
</dbReference>
<protein>
    <submittedName>
        <fullName evidence="2">Monoamine oxidase</fullName>
    </submittedName>
</protein>